<dbReference type="InterPro" id="IPR009057">
    <property type="entry name" value="Homeodomain-like_sf"/>
</dbReference>
<keyword evidence="7" id="KW-1185">Reference proteome</keyword>
<feature type="domain" description="Myb-like" evidence="4">
    <location>
        <begin position="54"/>
        <end position="104"/>
    </location>
</feature>
<dbReference type="GO" id="GO:0005634">
    <property type="term" value="C:nucleus"/>
    <property type="evidence" value="ECO:0007669"/>
    <property type="project" value="TreeGrafter"/>
</dbReference>
<evidence type="ECO:0000259" key="4">
    <source>
        <dbReference type="PROSITE" id="PS50090"/>
    </source>
</evidence>
<dbReference type="Pfam" id="PF13921">
    <property type="entry name" value="Myb_DNA-bind_6"/>
    <property type="match status" value="1"/>
</dbReference>
<dbReference type="AlphaFoldDB" id="A0A6G1IL88"/>
<proteinExistence type="predicted"/>
<evidence type="ECO:0000259" key="5">
    <source>
        <dbReference type="PROSITE" id="PS51294"/>
    </source>
</evidence>
<dbReference type="Pfam" id="PF00249">
    <property type="entry name" value="Myb_DNA-binding"/>
    <property type="match status" value="1"/>
</dbReference>
<dbReference type="InterPro" id="IPR050560">
    <property type="entry name" value="MYB_TF"/>
</dbReference>
<dbReference type="GO" id="GO:0000978">
    <property type="term" value="F:RNA polymerase II cis-regulatory region sequence-specific DNA binding"/>
    <property type="evidence" value="ECO:0007669"/>
    <property type="project" value="TreeGrafter"/>
</dbReference>
<keyword evidence="1" id="KW-0805">Transcription regulation</keyword>
<feature type="domain" description="Myb-like" evidence="4">
    <location>
        <begin position="105"/>
        <end position="151"/>
    </location>
</feature>
<dbReference type="CDD" id="cd00167">
    <property type="entry name" value="SANT"/>
    <property type="match status" value="3"/>
</dbReference>
<feature type="domain" description="HTH myb-type" evidence="5">
    <location>
        <begin position="1"/>
        <end position="53"/>
    </location>
</feature>
<evidence type="ECO:0008006" key="8">
    <source>
        <dbReference type="Google" id="ProtNLM"/>
    </source>
</evidence>
<keyword evidence="3" id="KW-0539">Nucleus</keyword>
<dbReference type="GO" id="GO:0000278">
    <property type="term" value="P:mitotic cell cycle"/>
    <property type="evidence" value="ECO:0007669"/>
    <property type="project" value="TreeGrafter"/>
</dbReference>
<dbReference type="PANTHER" id="PTHR45614">
    <property type="entry name" value="MYB PROTEIN-RELATED"/>
    <property type="match status" value="1"/>
</dbReference>
<dbReference type="SMART" id="SM00717">
    <property type="entry name" value="SANT"/>
    <property type="match status" value="3"/>
</dbReference>
<dbReference type="PROSITE" id="PS51294">
    <property type="entry name" value="HTH_MYB"/>
    <property type="match status" value="3"/>
</dbReference>
<feature type="domain" description="HTH myb-type" evidence="5">
    <location>
        <begin position="110"/>
        <end position="151"/>
    </location>
</feature>
<evidence type="ECO:0000313" key="7">
    <source>
        <dbReference type="Proteomes" id="UP000799291"/>
    </source>
</evidence>
<dbReference type="GO" id="GO:0000981">
    <property type="term" value="F:DNA-binding transcription factor activity, RNA polymerase II-specific"/>
    <property type="evidence" value="ECO:0007669"/>
    <property type="project" value="TreeGrafter"/>
</dbReference>
<accession>A0A6G1IL88</accession>
<reference evidence="6" key="1">
    <citation type="journal article" date="2020" name="Stud. Mycol.">
        <title>101 Dothideomycetes genomes: a test case for predicting lifestyles and emergence of pathogens.</title>
        <authorList>
            <person name="Haridas S."/>
            <person name="Albert R."/>
            <person name="Binder M."/>
            <person name="Bloem J."/>
            <person name="Labutti K."/>
            <person name="Salamov A."/>
            <person name="Andreopoulos B."/>
            <person name="Baker S."/>
            <person name="Barry K."/>
            <person name="Bills G."/>
            <person name="Bluhm B."/>
            <person name="Cannon C."/>
            <person name="Castanera R."/>
            <person name="Culley D."/>
            <person name="Daum C."/>
            <person name="Ezra D."/>
            <person name="Gonzalez J."/>
            <person name="Henrissat B."/>
            <person name="Kuo A."/>
            <person name="Liang C."/>
            <person name="Lipzen A."/>
            <person name="Lutzoni F."/>
            <person name="Magnuson J."/>
            <person name="Mondo S."/>
            <person name="Nolan M."/>
            <person name="Ohm R."/>
            <person name="Pangilinan J."/>
            <person name="Park H.-J."/>
            <person name="Ramirez L."/>
            <person name="Alfaro M."/>
            <person name="Sun H."/>
            <person name="Tritt A."/>
            <person name="Yoshinaga Y."/>
            <person name="Zwiers L.-H."/>
            <person name="Turgeon B."/>
            <person name="Goodwin S."/>
            <person name="Spatafora J."/>
            <person name="Crous P."/>
            <person name="Grigoriev I."/>
        </authorList>
    </citation>
    <scope>NUCLEOTIDE SEQUENCE</scope>
    <source>
        <strain evidence="6">CBS 122367</strain>
    </source>
</reference>
<protein>
    <recommendedName>
        <fullName evidence="8">Homeodomain-like protein</fullName>
    </recommendedName>
</protein>
<feature type="domain" description="Myb-like" evidence="4">
    <location>
        <begin position="1"/>
        <end position="53"/>
    </location>
</feature>
<dbReference type="Gene3D" id="1.10.10.60">
    <property type="entry name" value="Homeodomain-like"/>
    <property type="match status" value="3"/>
</dbReference>
<dbReference type="InterPro" id="IPR017930">
    <property type="entry name" value="Myb_dom"/>
</dbReference>
<dbReference type="OrthoDB" id="2143914at2759"/>
<name>A0A6G1IL88_9PLEO</name>
<evidence type="ECO:0000256" key="3">
    <source>
        <dbReference type="ARBA" id="ARBA00023242"/>
    </source>
</evidence>
<evidence type="ECO:0000256" key="1">
    <source>
        <dbReference type="ARBA" id="ARBA00023015"/>
    </source>
</evidence>
<dbReference type="GO" id="GO:0045944">
    <property type="term" value="P:positive regulation of transcription by RNA polymerase II"/>
    <property type="evidence" value="ECO:0007669"/>
    <property type="project" value="TreeGrafter"/>
</dbReference>
<dbReference type="FunFam" id="1.10.10.60:FF:000016">
    <property type="entry name" value="Transcriptional activator Myb isoform A"/>
    <property type="match status" value="1"/>
</dbReference>
<organism evidence="6 7">
    <name type="scientific">Lentithecium fluviatile CBS 122367</name>
    <dbReference type="NCBI Taxonomy" id="1168545"/>
    <lineage>
        <taxon>Eukaryota</taxon>
        <taxon>Fungi</taxon>
        <taxon>Dikarya</taxon>
        <taxon>Ascomycota</taxon>
        <taxon>Pezizomycotina</taxon>
        <taxon>Dothideomycetes</taxon>
        <taxon>Pleosporomycetidae</taxon>
        <taxon>Pleosporales</taxon>
        <taxon>Massarineae</taxon>
        <taxon>Lentitheciaceae</taxon>
        <taxon>Lentithecium</taxon>
    </lineage>
</organism>
<dbReference type="SUPFAM" id="SSF46689">
    <property type="entry name" value="Homeodomain-like"/>
    <property type="match status" value="2"/>
</dbReference>
<evidence type="ECO:0000313" key="6">
    <source>
        <dbReference type="EMBL" id="KAF2678711.1"/>
    </source>
</evidence>
<dbReference type="PANTHER" id="PTHR45614:SF199">
    <property type="entry name" value="MYB-LIKE TRANSCRIPTION FACTOR (EUROFUNG)-RELATED"/>
    <property type="match status" value="1"/>
</dbReference>
<gene>
    <name evidence="6" type="ORF">K458DRAFT_316036</name>
</gene>
<evidence type="ECO:0000256" key="2">
    <source>
        <dbReference type="ARBA" id="ARBA00023163"/>
    </source>
</evidence>
<dbReference type="Proteomes" id="UP000799291">
    <property type="component" value="Unassembled WGS sequence"/>
</dbReference>
<dbReference type="EMBL" id="MU005609">
    <property type="protein sequence ID" value="KAF2678711.1"/>
    <property type="molecule type" value="Genomic_DNA"/>
</dbReference>
<dbReference type="InterPro" id="IPR001005">
    <property type="entry name" value="SANT/Myb"/>
</dbReference>
<sequence length="151" mass="18135">MESRRKWSPDEDALLMEGYRIQAQSSTVNWHEVAKRVPGRDNKDCRKRYHNELDGNVKKGTWTKSEDERLKSYVREYGTQWAVIARQMETRSADQCSKRWNHSLKPELERRPWTEQEDQLLMRSLLPHGHRWREIQCTHFPSRSANDVKNQ</sequence>
<keyword evidence="2" id="KW-0804">Transcription</keyword>
<feature type="domain" description="HTH myb-type" evidence="5">
    <location>
        <begin position="54"/>
        <end position="108"/>
    </location>
</feature>
<dbReference type="PROSITE" id="PS50090">
    <property type="entry name" value="MYB_LIKE"/>
    <property type="match status" value="3"/>
</dbReference>